<dbReference type="InterPro" id="IPR009030">
    <property type="entry name" value="Growth_fac_rcpt_cys_sf"/>
</dbReference>
<keyword evidence="1" id="KW-0812">Transmembrane</keyword>
<protein>
    <submittedName>
        <fullName evidence="2">Uncharacterized protein</fullName>
    </submittedName>
</protein>
<sequence length="785" mass="89616">MYLYLQLCFWLNFPVAMVKMRDGSQEFDDAYYQVVKSGKFLFGWYQPDDNLLGTKQDTPISLMLPPYNALEQLNGIYKTGNEFVKPRNYVWRKLPSIDPHVTFFATNLNLYDEDMNALMAESGRMKNVTSDIYLSSWSVACRWVRQSQAVWETWIPAICEAGKTADPTLSSCVGCPAGFYCQGGIELAQPCPKGKYCPANSSAPMTCPTGLQTNKEKMTQESDCIDCVGGNYLINGRCTSLSILVISIIVPLLVLMVFSVKGLKLLRRYYLPQEKKLLMNTMKELRNQLLINKKNGFYLSDENVEIWVDKQSIVCIQSDSMEAACRLALLQDDLDLFFFDNFCATLCQFQQATSDEQEISAQHEKLREWLLSIAVVLLDTNEADQRILTGENEEGQVDNVVGALFFSPDATEVSTARSCLEEEPEDRRFRYFLEKFIKAKIWAEDEVLFERLQEICRANVEAMRSHCEERYSQLIDSPSGSKLEQLCWRKEDKEIIPPQNPKYGREKGFSSSSTNLNVWSKYASGFMEGMRSRKLHMLRQDSYEVRAIEVDEASKVESKVAFRRLAERGEAACVDEDVFITQLQQQAQRLNASFHSCIFSVILQRCRKEISSGFTSSALFDLKTAQVAACRMVDREAEIAVVFPSCKTVKSMKEKLQDMAPPHHAAIWPLTANFLDPVRMCVICQDAADMLEVFSWLEEHEKLNEKMKICTIVNGFSREEGNSQWRGLKVFVRFEDKGGSRIIGEIQLQDKRLFALNTKMCKLETLLRSSNMKAFLSALEAIEEQ</sequence>
<dbReference type="EMBL" id="HBEO01028560">
    <property type="protein sequence ID" value="CAD8500439.1"/>
    <property type="molecule type" value="Transcribed_RNA"/>
</dbReference>
<evidence type="ECO:0000313" key="2">
    <source>
        <dbReference type="EMBL" id="CAD8500439.1"/>
    </source>
</evidence>
<dbReference type="AlphaFoldDB" id="A0A7S0F320"/>
<reference evidence="2" key="1">
    <citation type="submission" date="2021-01" db="EMBL/GenBank/DDBJ databases">
        <authorList>
            <person name="Corre E."/>
            <person name="Pelletier E."/>
            <person name="Niang G."/>
            <person name="Scheremetjew M."/>
            <person name="Finn R."/>
            <person name="Kale V."/>
            <person name="Holt S."/>
            <person name="Cochrane G."/>
            <person name="Meng A."/>
            <person name="Brown T."/>
            <person name="Cohen L."/>
        </authorList>
    </citation>
    <scope>NUCLEOTIDE SEQUENCE</scope>
    <source>
        <strain evidence="2">CCMP325</strain>
    </source>
</reference>
<keyword evidence="1" id="KW-1133">Transmembrane helix</keyword>
<proteinExistence type="predicted"/>
<dbReference type="SMART" id="SM01411">
    <property type="entry name" value="Ephrin_rec_like"/>
    <property type="match status" value="1"/>
</dbReference>
<keyword evidence="1" id="KW-0472">Membrane</keyword>
<accession>A0A7S0F320</accession>
<name>A0A7S0F320_9CRYP</name>
<organism evidence="2">
    <name type="scientific">Hanusia phi</name>
    <dbReference type="NCBI Taxonomy" id="3032"/>
    <lineage>
        <taxon>Eukaryota</taxon>
        <taxon>Cryptophyceae</taxon>
        <taxon>Pyrenomonadales</taxon>
        <taxon>Geminigeraceae</taxon>
        <taxon>Hanusia</taxon>
    </lineage>
</organism>
<feature type="transmembrane region" description="Helical" evidence="1">
    <location>
        <begin position="241"/>
        <end position="260"/>
    </location>
</feature>
<dbReference type="SUPFAM" id="SSF57184">
    <property type="entry name" value="Growth factor receptor domain"/>
    <property type="match status" value="1"/>
</dbReference>
<gene>
    <name evidence="2" type="ORF">HPHI1048_LOCUS19343</name>
</gene>
<evidence type="ECO:0000256" key="1">
    <source>
        <dbReference type="SAM" id="Phobius"/>
    </source>
</evidence>